<reference evidence="2 4" key="1">
    <citation type="submission" date="2015-10" db="EMBL/GenBank/DDBJ databases">
        <title>The cercosporin biosynthetic gene cluster was horizontally transferred to several fungal lineages and shown to be expanded in Cercospora beticola based on microsynteny with recipient genomes.</title>
        <authorList>
            <person name="De Jonge R."/>
            <person name="Ebert M.K."/>
            <person name="Suttle J.C."/>
            <person name="Jurick Ii W.M."/>
            <person name="Secor G.A."/>
            <person name="Thomma B.P."/>
            <person name="Van De Peer Y."/>
            <person name="Bolton M.D."/>
        </authorList>
    </citation>
    <scope>NUCLEOTIDE SEQUENCE [LARGE SCALE GENOMIC DNA]</scope>
    <source>
        <strain evidence="2 4">09-40</strain>
    </source>
</reference>
<evidence type="ECO:0000313" key="5">
    <source>
        <dbReference type="Proteomes" id="UP001302367"/>
    </source>
</evidence>
<evidence type="ECO:0000313" key="3">
    <source>
        <dbReference type="EMBL" id="WPB01054.1"/>
    </source>
</evidence>
<dbReference type="InterPro" id="IPR014777">
    <property type="entry name" value="4pyrrole_Mease_sub1"/>
</dbReference>
<dbReference type="Proteomes" id="UP001302367">
    <property type="component" value="Chromosome 4"/>
</dbReference>
<feature type="domain" description="Tetrapyrrole methylase" evidence="1">
    <location>
        <begin position="33"/>
        <end position="208"/>
    </location>
</feature>
<dbReference type="EMBL" id="CP134187">
    <property type="protein sequence ID" value="WPB01054.1"/>
    <property type="molecule type" value="Genomic_DNA"/>
</dbReference>
<sequence>MTTPTFWNTIETLVSPVPPVVLEAEQQCKKGELVIVGTGIASVRQMTIEALDYIMQADMVFYLVLDLATEAFIQAHAKKSENLHQYYGTEKPRIRTYTQMAEVMLNSVRGGKLTVGVMYGHPGVFVNPSHRAIDIARHEGYEAKMLPGVSAEDCLYADLGIDPSTTGCSMFEATFLLFEKDRIDTRNHLIIWQPGAIGKSAMIFDNEHVHKVGDNNFSTVASPTDVVKLADYLEPLYGPDFPVFSYVAAMRPLEKFKLEKITIKDLRDNAVIKRIGLNPCTTFYLPPKTLPPINRGKGSPWEGTLPRVTEAKNDELPTAQALLRTSAYRMSHPEMSVAPLYTKRELEACEELKNFVPPESEKPLSASPALRRVAMKVALLHHRFQRLDRDQIAEIAASDPDLTKDERERLLHYVENIESILKGTPFSRIPPLPVPSVNTFAQAEDVVDEVADIFEAVIEENEHHVTGKGLQLVALVR</sequence>
<dbReference type="AlphaFoldDB" id="A0A2G5HK00"/>
<organism evidence="2 4">
    <name type="scientific">Cercospora beticola</name>
    <name type="common">Sugarbeet leaf spot fungus</name>
    <dbReference type="NCBI Taxonomy" id="122368"/>
    <lineage>
        <taxon>Eukaryota</taxon>
        <taxon>Fungi</taxon>
        <taxon>Dikarya</taxon>
        <taxon>Ascomycota</taxon>
        <taxon>Pezizomycotina</taxon>
        <taxon>Dothideomycetes</taxon>
        <taxon>Dothideomycetidae</taxon>
        <taxon>Mycosphaerellales</taxon>
        <taxon>Mycosphaerellaceae</taxon>
        <taxon>Cercospora</taxon>
    </lineage>
</organism>
<accession>A0A2G5HK00</accession>
<dbReference type="Proteomes" id="UP000230605">
    <property type="component" value="Chromosome 4"/>
</dbReference>
<dbReference type="GO" id="GO:0008168">
    <property type="term" value="F:methyltransferase activity"/>
    <property type="evidence" value="ECO:0007669"/>
    <property type="project" value="InterPro"/>
</dbReference>
<proteinExistence type="predicted"/>
<dbReference type="SUPFAM" id="SSF53790">
    <property type="entry name" value="Tetrapyrrole methylase"/>
    <property type="match status" value="1"/>
</dbReference>
<name>A0A2G5HK00_CERBT</name>
<evidence type="ECO:0000313" key="2">
    <source>
        <dbReference type="EMBL" id="PIA92897.1"/>
    </source>
</evidence>
<dbReference type="Pfam" id="PF00590">
    <property type="entry name" value="TP_methylase"/>
    <property type="match status" value="1"/>
</dbReference>
<evidence type="ECO:0000313" key="4">
    <source>
        <dbReference type="Proteomes" id="UP000230605"/>
    </source>
</evidence>
<dbReference type="OrthoDB" id="3641227at2759"/>
<dbReference type="InterPro" id="IPR050161">
    <property type="entry name" value="Siro_Cobalamin_biosynth"/>
</dbReference>
<protein>
    <recommendedName>
        <fullName evidence="1">Tetrapyrrole methylase domain-containing protein</fullName>
    </recommendedName>
</protein>
<dbReference type="PANTHER" id="PTHR45790">
    <property type="entry name" value="SIROHEME SYNTHASE-RELATED"/>
    <property type="match status" value="1"/>
</dbReference>
<dbReference type="CDD" id="cd19916">
    <property type="entry name" value="OphMA_like"/>
    <property type="match status" value="1"/>
</dbReference>
<keyword evidence="5" id="KW-1185">Reference proteome</keyword>
<dbReference type="EMBL" id="LKMD01000105">
    <property type="protein sequence ID" value="PIA92897.1"/>
    <property type="molecule type" value="Genomic_DNA"/>
</dbReference>
<reference evidence="3 5" key="2">
    <citation type="submission" date="2023-09" db="EMBL/GenBank/DDBJ databases">
        <title>Complete-Gapless Cercospora beticola genome.</title>
        <authorList>
            <person name="Wyatt N.A."/>
            <person name="Spanner R.E."/>
            <person name="Bolton M.D."/>
        </authorList>
    </citation>
    <scope>NUCLEOTIDE SEQUENCE [LARGE SCALE GENOMIC DNA]</scope>
    <source>
        <strain evidence="3">Cb09-40</strain>
    </source>
</reference>
<dbReference type="InterPro" id="IPR000878">
    <property type="entry name" value="4pyrrol_Mease"/>
</dbReference>
<dbReference type="InterPro" id="IPR035996">
    <property type="entry name" value="4pyrrol_Methylase_sf"/>
</dbReference>
<gene>
    <name evidence="2" type="ORF">CB0940_03854</name>
    <name evidence="3" type="ORF">RHO25_005674</name>
</gene>
<evidence type="ECO:0000259" key="1">
    <source>
        <dbReference type="Pfam" id="PF00590"/>
    </source>
</evidence>
<dbReference type="Gene3D" id="3.40.1010.10">
    <property type="entry name" value="Cobalt-precorrin-4 Transmethylase, Domain 1"/>
    <property type="match status" value="1"/>
</dbReference>